<evidence type="ECO:0000313" key="2">
    <source>
        <dbReference type="EMBL" id="GMR58642.1"/>
    </source>
</evidence>
<organism evidence="2 3">
    <name type="scientific">Pristionchus mayeri</name>
    <dbReference type="NCBI Taxonomy" id="1317129"/>
    <lineage>
        <taxon>Eukaryota</taxon>
        <taxon>Metazoa</taxon>
        <taxon>Ecdysozoa</taxon>
        <taxon>Nematoda</taxon>
        <taxon>Chromadorea</taxon>
        <taxon>Rhabditida</taxon>
        <taxon>Rhabditina</taxon>
        <taxon>Diplogasteromorpha</taxon>
        <taxon>Diplogasteroidea</taxon>
        <taxon>Neodiplogasteridae</taxon>
        <taxon>Pristionchus</taxon>
    </lineage>
</organism>
<accession>A0AAN5DAI1</accession>
<feature type="non-terminal residue" evidence="2">
    <location>
        <position position="1"/>
    </location>
</feature>
<sequence>KRAYEEQEEHRRISLDVVRDVEGEDKSELGVDGTTKKESEFHRGLNETEKTNVERFTKLEAVSCVSDSVEEHRRDSEQTKSGKNRGKGNTKQSEK</sequence>
<feature type="region of interest" description="Disordered" evidence="1">
    <location>
        <begin position="65"/>
        <end position="95"/>
    </location>
</feature>
<dbReference type="Proteomes" id="UP001328107">
    <property type="component" value="Unassembled WGS sequence"/>
</dbReference>
<feature type="compositionally biased region" description="Basic and acidic residues" evidence="1">
    <location>
        <begin position="69"/>
        <end position="80"/>
    </location>
</feature>
<proteinExistence type="predicted"/>
<dbReference type="AlphaFoldDB" id="A0AAN5DAI1"/>
<gene>
    <name evidence="2" type="ORF">PMAYCL1PPCAC_28837</name>
</gene>
<feature type="non-terminal residue" evidence="2">
    <location>
        <position position="95"/>
    </location>
</feature>
<evidence type="ECO:0000313" key="3">
    <source>
        <dbReference type="Proteomes" id="UP001328107"/>
    </source>
</evidence>
<comment type="caution">
    <text evidence="2">The sequence shown here is derived from an EMBL/GenBank/DDBJ whole genome shotgun (WGS) entry which is preliminary data.</text>
</comment>
<reference evidence="3" key="1">
    <citation type="submission" date="2022-10" db="EMBL/GenBank/DDBJ databases">
        <title>Genome assembly of Pristionchus species.</title>
        <authorList>
            <person name="Yoshida K."/>
            <person name="Sommer R.J."/>
        </authorList>
    </citation>
    <scope>NUCLEOTIDE SEQUENCE [LARGE SCALE GENOMIC DNA]</scope>
    <source>
        <strain evidence="3">RS5460</strain>
    </source>
</reference>
<dbReference type="EMBL" id="BTRK01000006">
    <property type="protein sequence ID" value="GMR58642.1"/>
    <property type="molecule type" value="Genomic_DNA"/>
</dbReference>
<name>A0AAN5DAI1_9BILA</name>
<protein>
    <submittedName>
        <fullName evidence="2">Uncharacterized protein</fullName>
    </submittedName>
</protein>
<keyword evidence="3" id="KW-1185">Reference proteome</keyword>
<evidence type="ECO:0000256" key="1">
    <source>
        <dbReference type="SAM" id="MobiDB-lite"/>
    </source>
</evidence>